<dbReference type="PANTHER" id="PTHR11461">
    <property type="entry name" value="SERINE PROTEASE INHIBITOR, SERPIN"/>
    <property type="match status" value="1"/>
</dbReference>
<dbReference type="RefSeq" id="WP_090445992.1">
    <property type="nucleotide sequence ID" value="NZ_FOHU01000017.1"/>
</dbReference>
<feature type="domain" description="Serpin" evidence="3">
    <location>
        <begin position="52"/>
        <end position="408"/>
    </location>
</feature>
<organism evidence="4 5">
    <name type="scientific">Natronincola peptidivorans</name>
    <dbReference type="NCBI Taxonomy" id="426128"/>
    <lineage>
        <taxon>Bacteria</taxon>
        <taxon>Bacillati</taxon>
        <taxon>Bacillota</taxon>
        <taxon>Clostridia</taxon>
        <taxon>Peptostreptococcales</taxon>
        <taxon>Natronincolaceae</taxon>
        <taxon>Natronincola</taxon>
    </lineage>
</organism>
<proteinExistence type="inferred from homology"/>
<dbReference type="SUPFAM" id="SSF56574">
    <property type="entry name" value="Serpins"/>
    <property type="match status" value="1"/>
</dbReference>
<dbReference type="InterPro" id="IPR036186">
    <property type="entry name" value="Serpin_sf"/>
</dbReference>
<evidence type="ECO:0000313" key="4">
    <source>
        <dbReference type="EMBL" id="SET64748.1"/>
    </source>
</evidence>
<dbReference type="GO" id="GO:0005615">
    <property type="term" value="C:extracellular space"/>
    <property type="evidence" value="ECO:0007669"/>
    <property type="project" value="InterPro"/>
</dbReference>
<dbReference type="PROSITE" id="PS51257">
    <property type="entry name" value="PROKAR_LIPOPROTEIN"/>
    <property type="match status" value="1"/>
</dbReference>
<reference evidence="4 5" key="1">
    <citation type="submission" date="2016-10" db="EMBL/GenBank/DDBJ databases">
        <authorList>
            <person name="de Groot N.N."/>
        </authorList>
    </citation>
    <scope>NUCLEOTIDE SEQUENCE [LARGE SCALE GENOMIC DNA]</scope>
    <source>
        <strain evidence="4 5">DSM 18979</strain>
    </source>
</reference>
<dbReference type="STRING" id="426128.SAMN05660297_03036"/>
<dbReference type="AlphaFoldDB" id="A0A1I0G4B9"/>
<dbReference type="EMBL" id="FOHU01000017">
    <property type="protein sequence ID" value="SET64748.1"/>
    <property type="molecule type" value="Genomic_DNA"/>
</dbReference>
<dbReference type="Pfam" id="PF00079">
    <property type="entry name" value="Serpin"/>
    <property type="match status" value="1"/>
</dbReference>
<evidence type="ECO:0000313" key="5">
    <source>
        <dbReference type="Proteomes" id="UP000199568"/>
    </source>
</evidence>
<dbReference type="InterPro" id="IPR000215">
    <property type="entry name" value="Serpin_fam"/>
</dbReference>
<accession>A0A1I0G4B9</accession>
<comment type="similarity">
    <text evidence="1">Belongs to the serpin family.</text>
</comment>
<gene>
    <name evidence="4" type="ORF">SAMN05660297_03036</name>
</gene>
<dbReference type="CDD" id="cd19588">
    <property type="entry name" value="serpin_miropin-like"/>
    <property type="match status" value="1"/>
</dbReference>
<feature type="signal peptide" evidence="2">
    <location>
        <begin position="1"/>
        <end position="21"/>
    </location>
</feature>
<evidence type="ECO:0000259" key="3">
    <source>
        <dbReference type="SMART" id="SM00093"/>
    </source>
</evidence>
<dbReference type="InterPro" id="IPR023796">
    <property type="entry name" value="Serpin_dom"/>
</dbReference>
<dbReference type="InterPro" id="IPR023795">
    <property type="entry name" value="Serpin_CS"/>
</dbReference>
<keyword evidence="2" id="KW-0732">Signal</keyword>
<evidence type="ECO:0000256" key="1">
    <source>
        <dbReference type="RuleBase" id="RU000411"/>
    </source>
</evidence>
<protein>
    <submittedName>
        <fullName evidence="4">Serpin B</fullName>
    </submittedName>
</protein>
<evidence type="ECO:0000256" key="2">
    <source>
        <dbReference type="SAM" id="SignalP"/>
    </source>
</evidence>
<sequence length="409" mass="45972">MRKIICSMIIASLLVVSLVGCSISSNRSNGNYAYDGDKIDARFLEGNQRFTFDIFKELNREDQNQSIFISPFSISTALSMTYQGAGGATKEGMAEALNYIGIEMETLNDSYRKLLAYLENIDDQVQLNISNSIWAREGGGFNEDFLDVNKDVFDAYVTELDFSRADAADIINTWIEDATEGKIDKMLQPPIPGNVVMYLINAIYFKGEWTEKFDENRSFEGSFHTEEGQIRDITMMSRNETTEYGEGDGFKVVRLPYGNGKTAMYSILPDENTSINDFIEAMDADKWREIRESISEEEDVVLRIPRFKIEYGIKTLTDSLIQLGMGEAFNEKADFSNIRPGIFIEDVLHKAVIDVNEEGSEAAAATVVIMAESAVMDPTTFIADRPFLFIIADDASDTILFIGKLFDIH</sequence>
<feature type="chain" id="PRO_5038643203" evidence="2">
    <location>
        <begin position="22"/>
        <end position="409"/>
    </location>
</feature>
<name>A0A1I0G4B9_9FIRM</name>
<dbReference type="SMART" id="SM00093">
    <property type="entry name" value="SERPIN"/>
    <property type="match status" value="1"/>
</dbReference>
<dbReference type="PANTHER" id="PTHR11461:SF211">
    <property type="entry name" value="GH10112P-RELATED"/>
    <property type="match status" value="1"/>
</dbReference>
<dbReference type="OrthoDB" id="9764871at2"/>
<dbReference type="Gene3D" id="3.30.497.10">
    <property type="entry name" value="Antithrombin, subunit I, domain 2"/>
    <property type="match status" value="1"/>
</dbReference>
<dbReference type="Gene3D" id="2.30.39.10">
    <property type="entry name" value="Alpha-1-antitrypsin, domain 1"/>
    <property type="match status" value="1"/>
</dbReference>
<keyword evidence="5" id="KW-1185">Reference proteome</keyword>
<dbReference type="GO" id="GO:0004867">
    <property type="term" value="F:serine-type endopeptidase inhibitor activity"/>
    <property type="evidence" value="ECO:0007669"/>
    <property type="project" value="InterPro"/>
</dbReference>
<dbReference type="Proteomes" id="UP000199568">
    <property type="component" value="Unassembled WGS sequence"/>
</dbReference>
<dbReference type="PROSITE" id="PS00284">
    <property type="entry name" value="SERPIN"/>
    <property type="match status" value="1"/>
</dbReference>
<dbReference type="InterPro" id="IPR042185">
    <property type="entry name" value="Serpin_sf_2"/>
</dbReference>
<dbReference type="InterPro" id="IPR042178">
    <property type="entry name" value="Serpin_sf_1"/>
</dbReference>